<name>A0A8S1J9H1_9CHLO</name>
<evidence type="ECO:0000256" key="3">
    <source>
        <dbReference type="ARBA" id="ARBA00022692"/>
    </source>
</evidence>
<feature type="transmembrane region" description="Helical" evidence="6">
    <location>
        <begin position="141"/>
        <end position="158"/>
    </location>
</feature>
<evidence type="ECO:0000256" key="4">
    <source>
        <dbReference type="ARBA" id="ARBA00022989"/>
    </source>
</evidence>
<gene>
    <name evidence="7" type="ORF">OSTQU699_LOCUS5542</name>
</gene>
<feature type="transmembrane region" description="Helical" evidence="6">
    <location>
        <begin position="38"/>
        <end position="64"/>
    </location>
</feature>
<feature type="transmembrane region" description="Helical" evidence="6">
    <location>
        <begin position="6"/>
        <end position="26"/>
    </location>
</feature>
<comment type="subcellular location">
    <subcellularLocation>
        <location evidence="1">Membrane</location>
        <topology evidence="1">Multi-pass membrane protein</topology>
    </subcellularLocation>
</comment>
<feature type="transmembrane region" description="Helical" evidence="6">
    <location>
        <begin position="224"/>
        <end position="248"/>
    </location>
</feature>
<dbReference type="PANTHER" id="PTHR10383">
    <property type="entry name" value="SERINE INCORPORATOR"/>
    <property type="match status" value="1"/>
</dbReference>
<protein>
    <recommendedName>
        <fullName evidence="9">TMS membrane protein/tumor differentially expressed protein</fullName>
    </recommendedName>
</protein>
<reference evidence="7" key="1">
    <citation type="submission" date="2020-12" db="EMBL/GenBank/DDBJ databases">
        <authorList>
            <person name="Iha C."/>
        </authorList>
    </citation>
    <scope>NUCLEOTIDE SEQUENCE</scope>
</reference>
<dbReference type="Proteomes" id="UP000708148">
    <property type="component" value="Unassembled WGS sequence"/>
</dbReference>
<evidence type="ECO:0000313" key="7">
    <source>
        <dbReference type="EMBL" id="CAD7700183.1"/>
    </source>
</evidence>
<dbReference type="GO" id="GO:0016020">
    <property type="term" value="C:membrane"/>
    <property type="evidence" value="ECO:0007669"/>
    <property type="project" value="UniProtKB-SubCell"/>
</dbReference>
<evidence type="ECO:0000256" key="5">
    <source>
        <dbReference type="ARBA" id="ARBA00023136"/>
    </source>
</evidence>
<dbReference type="EMBL" id="CAJHUC010001193">
    <property type="protein sequence ID" value="CAD7700183.1"/>
    <property type="molecule type" value="Genomic_DNA"/>
</dbReference>
<evidence type="ECO:0000256" key="6">
    <source>
        <dbReference type="SAM" id="Phobius"/>
    </source>
</evidence>
<feature type="transmembrane region" description="Helical" evidence="6">
    <location>
        <begin position="268"/>
        <end position="288"/>
    </location>
</feature>
<organism evidence="7 8">
    <name type="scientific">Ostreobium quekettii</name>
    <dbReference type="NCBI Taxonomy" id="121088"/>
    <lineage>
        <taxon>Eukaryota</taxon>
        <taxon>Viridiplantae</taxon>
        <taxon>Chlorophyta</taxon>
        <taxon>core chlorophytes</taxon>
        <taxon>Ulvophyceae</taxon>
        <taxon>TCBD clade</taxon>
        <taxon>Bryopsidales</taxon>
        <taxon>Ostreobineae</taxon>
        <taxon>Ostreobiaceae</taxon>
        <taxon>Ostreobium</taxon>
    </lineage>
</organism>
<dbReference type="Pfam" id="PF03348">
    <property type="entry name" value="Serinc"/>
    <property type="match status" value="1"/>
</dbReference>
<evidence type="ECO:0008006" key="9">
    <source>
        <dbReference type="Google" id="ProtNLM"/>
    </source>
</evidence>
<feature type="transmembrane region" description="Helical" evidence="6">
    <location>
        <begin position="76"/>
        <end position="94"/>
    </location>
</feature>
<dbReference type="AlphaFoldDB" id="A0A8S1J9H1"/>
<comment type="similarity">
    <text evidence="2">Belongs to the TDE1 family.</text>
</comment>
<dbReference type="OrthoDB" id="5963193at2759"/>
<keyword evidence="4 6" id="KW-1133">Transmembrane helix</keyword>
<comment type="caution">
    <text evidence="7">The sequence shown here is derived from an EMBL/GenBank/DDBJ whole genome shotgun (WGS) entry which is preliminary data.</text>
</comment>
<feature type="non-terminal residue" evidence="7">
    <location>
        <position position="294"/>
    </location>
</feature>
<dbReference type="InterPro" id="IPR005016">
    <property type="entry name" value="TDE1/TMS"/>
</dbReference>
<dbReference type="PANTHER" id="PTHR10383:SF9">
    <property type="entry name" value="SERINE INCORPORATOR, ISOFORM F"/>
    <property type="match status" value="1"/>
</dbReference>
<evidence type="ECO:0000256" key="1">
    <source>
        <dbReference type="ARBA" id="ARBA00004141"/>
    </source>
</evidence>
<keyword evidence="5 6" id="KW-0472">Membrane</keyword>
<keyword evidence="3 6" id="KW-0812">Transmembrane</keyword>
<evidence type="ECO:0000313" key="8">
    <source>
        <dbReference type="Proteomes" id="UP000708148"/>
    </source>
</evidence>
<sequence>WVARFGSGVFLIVQMLILLDATGLLNDIWFDKSSENKIYMYLLLGATAACYLGTVIMAVFGIYLFKPSGSSCTLNVMLIVWSLILSIGFSIMSIHPAVTNGSLFPAGMMSAYCMYLCLAALESNPQGDCNGLVNTAESASAMVFAMMLTLGAVIYSALRAGSNTSTFFTSQDGEDDLAERPLLDEVENGTSAELGDEESQVPEIPMASRDGVDVRAMDEFEPVAYSYSLFHAVFALASMYMAMLMTSWGTGEGGALIDVGWASVWVKMASQLVTAILYIWTLAAPIIFPDRDFS</sequence>
<proteinExistence type="inferred from homology"/>
<evidence type="ECO:0000256" key="2">
    <source>
        <dbReference type="ARBA" id="ARBA00006665"/>
    </source>
</evidence>
<accession>A0A8S1J9H1</accession>
<keyword evidence="8" id="KW-1185">Reference proteome</keyword>